<protein>
    <recommendedName>
        <fullName evidence="6">Calcium-binding protein</fullName>
    </recommendedName>
</protein>
<dbReference type="SUPFAM" id="SSF51120">
    <property type="entry name" value="beta-Roll"/>
    <property type="match status" value="3"/>
</dbReference>
<keyword evidence="5" id="KW-1185">Reference proteome</keyword>
<dbReference type="PANTHER" id="PTHR38340">
    <property type="entry name" value="S-LAYER PROTEIN"/>
    <property type="match status" value="1"/>
</dbReference>
<organism evidence="4 5">
    <name type="scientific">Parvularcula maris</name>
    <dbReference type="NCBI Taxonomy" id="2965077"/>
    <lineage>
        <taxon>Bacteria</taxon>
        <taxon>Pseudomonadati</taxon>
        <taxon>Pseudomonadota</taxon>
        <taxon>Alphaproteobacteria</taxon>
        <taxon>Parvularculales</taxon>
        <taxon>Parvularculaceae</taxon>
        <taxon>Parvularcula</taxon>
    </lineage>
</organism>
<comment type="caution">
    <text evidence="4">The sequence shown here is derived from an EMBL/GenBank/DDBJ whole genome shotgun (WGS) entry which is preliminary data.</text>
</comment>
<dbReference type="InterPro" id="IPR018511">
    <property type="entry name" value="Hemolysin-typ_Ca-bd_CS"/>
</dbReference>
<evidence type="ECO:0000256" key="2">
    <source>
        <dbReference type="ARBA" id="ARBA00022525"/>
    </source>
</evidence>
<dbReference type="PANTHER" id="PTHR38340:SF1">
    <property type="entry name" value="S-LAYER PROTEIN"/>
    <property type="match status" value="1"/>
</dbReference>
<dbReference type="PRINTS" id="PR00313">
    <property type="entry name" value="CABNDNGRPT"/>
</dbReference>
<dbReference type="PROSITE" id="PS00330">
    <property type="entry name" value="HEMOLYSIN_CALCIUM"/>
    <property type="match status" value="4"/>
</dbReference>
<evidence type="ECO:0000256" key="1">
    <source>
        <dbReference type="ARBA" id="ARBA00004613"/>
    </source>
</evidence>
<sequence length="645" mass="66822">MLQTAQTVVSTWSSFIGAAVGASLEVAIDVFSDEETSTVAFAGPREIVQEGFVDRNGNGVTDEGDFFLLTAGSLFELQTGIDPNGEEADIIIGINGAFVQSGSIFIDPEADDPVPPGLIDLYSVILHEFAHGLGFLGFAEADGLPTFNFGTEADPLIIEFGFAYDFFVELDEGRPFFTGPNSVAAYGEAVPLEFQAGLGSDISHFQGTPLDFFPDTSFALMNPSVIPGDRTVIGQAELELFRDIGMPIVADADVYVYELDVLRTLGLVRTVTVGDVVSVTEDSVTVAIVLDGLNPFTSTQVGVGVEIAGEAGIVSARAVFDPQTNVTFVTFDRDQVLGGTGNEIDTAFEVRLFNPAQLQLANGELSQDFSIGITAEVGTDGDDRINGGNGDQTIFGNEGNDTLRGGNGDDILSGDAGDDLLSGGNGSDILLGDEGDDNLRGGNGSDELFGGNGNDDLRGDNGDDLLFGEAGDDDLRGGNGSDGLSGGDGDDDLRGRNGNDDLFGDAGNDDLRGGSGSDAMFGGDGDEDLRGGAGNDLLVAGDGNDGLNGGAGSDVLVAGGGVDFLRGGSGADFFDITDAEIALIEDFREGQDTLVFDDVEYSTAEEIAAFISLEGVEASSIGRDLVLTIGETQTVIVENFGDLLA</sequence>
<feature type="compositionally biased region" description="Gly residues" evidence="3">
    <location>
        <begin position="477"/>
        <end position="487"/>
    </location>
</feature>
<evidence type="ECO:0000256" key="3">
    <source>
        <dbReference type="SAM" id="MobiDB-lite"/>
    </source>
</evidence>
<dbReference type="InterPro" id="IPR050557">
    <property type="entry name" value="RTX_toxin/Mannuronan_C5-epim"/>
</dbReference>
<keyword evidence="2" id="KW-0964">Secreted</keyword>
<name>A0A9X2L7B4_9PROT</name>
<feature type="region of interest" description="Disordered" evidence="3">
    <location>
        <begin position="380"/>
        <end position="527"/>
    </location>
</feature>
<dbReference type="EMBL" id="JANIBC010000001">
    <property type="protein sequence ID" value="MCQ8184401.1"/>
    <property type="molecule type" value="Genomic_DNA"/>
</dbReference>
<comment type="subcellular location">
    <subcellularLocation>
        <location evidence="1">Secreted</location>
    </subcellularLocation>
</comment>
<proteinExistence type="predicted"/>
<dbReference type="GO" id="GO:0005509">
    <property type="term" value="F:calcium ion binding"/>
    <property type="evidence" value="ECO:0007669"/>
    <property type="project" value="InterPro"/>
</dbReference>
<dbReference type="Proteomes" id="UP001142610">
    <property type="component" value="Unassembled WGS sequence"/>
</dbReference>
<dbReference type="InterPro" id="IPR001343">
    <property type="entry name" value="Hemolysn_Ca-bd"/>
</dbReference>
<gene>
    <name evidence="4" type="ORF">NOG11_03285</name>
</gene>
<evidence type="ECO:0008006" key="6">
    <source>
        <dbReference type="Google" id="ProtNLM"/>
    </source>
</evidence>
<reference evidence="4" key="1">
    <citation type="submission" date="2022-07" db="EMBL/GenBank/DDBJ databases">
        <title>Parvularcula maris sp. nov., an algicidal bacterium isolated from seawater.</title>
        <authorList>
            <person name="Li F."/>
        </authorList>
    </citation>
    <scope>NUCLEOTIDE SEQUENCE</scope>
    <source>
        <strain evidence="4">BGMRC 0090</strain>
    </source>
</reference>
<dbReference type="AlphaFoldDB" id="A0A9X2L7B4"/>
<accession>A0A9X2L7B4</accession>
<evidence type="ECO:0000313" key="4">
    <source>
        <dbReference type="EMBL" id="MCQ8184401.1"/>
    </source>
</evidence>
<dbReference type="InterPro" id="IPR011049">
    <property type="entry name" value="Serralysin-like_metalloprot_C"/>
</dbReference>
<feature type="compositionally biased region" description="Low complexity" evidence="3">
    <location>
        <begin position="409"/>
        <end position="430"/>
    </location>
</feature>
<dbReference type="RefSeq" id="WP_256618203.1">
    <property type="nucleotide sequence ID" value="NZ_JANIBC010000001.1"/>
</dbReference>
<evidence type="ECO:0000313" key="5">
    <source>
        <dbReference type="Proteomes" id="UP001142610"/>
    </source>
</evidence>
<dbReference type="Gene3D" id="2.150.10.10">
    <property type="entry name" value="Serralysin-like metalloprotease, C-terminal"/>
    <property type="match status" value="4"/>
</dbReference>
<dbReference type="Pfam" id="PF00353">
    <property type="entry name" value="HemolysinCabind"/>
    <property type="match status" value="4"/>
</dbReference>
<dbReference type="GO" id="GO:0005576">
    <property type="term" value="C:extracellular region"/>
    <property type="evidence" value="ECO:0007669"/>
    <property type="project" value="UniProtKB-SubCell"/>
</dbReference>